<protein>
    <submittedName>
        <fullName evidence="3">Transposase</fullName>
    </submittedName>
</protein>
<dbReference type="Proteomes" id="UP000095283">
    <property type="component" value="Unplaced"/>
</dbReference>
<accession>A0A1I7WC76</accession>
<reference evidence="3" key="1">
    <citation type="submission" date="2016-11" db="UniProtKB">
        <authorList>
            <consortium name="WormBaseParasite"/>
        </authorList>
    </citation>
    <scope>IDENTIFICATION</scope>
</reference>
<feature type="region of interest" description="Disordered" evidence="1">
    <location>
        <begin position="35"/>
        <end position="66"/>
    </location>
</feature>
<dbReference type="AlphaFoldDB" id="A0A1I7WC76"/>
<sequence>MTIVIDQRHVISHSAASCNLDVKAKTTMGDELREERNQLARQDASVSSKRRSPLGRYDIKMFSTRG</sequence>
<dbReference type="WBParaSite" id="Hba_02314">
    <property type="protein sequence ID" value="Hba_02314"/>
    <property type="gene ID" value="Hba_02314"/>
</dbReference>
<evidence type="ECO:0000256" key="1">
    <source>
        <dbReference type="SAM" id="MobiDB-lite"/>
    </source>
</evidence>
<proteinExistence type="predicted"/>
<organism evidence="2 3">
    <name type="scientific">Heterorhabditis bacteriophora</name>
    <name type="common">Entomopathogenic nematode worm</name>
    <dbReference type="NCBI Taxonomy" id="37862"/>
    <lineage>
        <taxon>Eukaryota</taxon>
        <taxon>Metazoa</taxon>
        <taxon>Ecdysozoa</taxon>
        <taxon>Nematoda</taxon>
        <taxon>Chromadorea</taxon>
        <taxon>Rhabditida</taxon>
        <taxon>Rhabditina</taxon>
        <taxon>Rhabditomorpha</taxon>
        <taxon>Strongyloidea</taxon>
        <taxon>Heterorhabditidae</taxon>
        <taxon>Heterorhabditis</taxon>
    </lineage>
</organism>
<evidence type="ECO:0000313" key="3">
    <source>
        <dbReference type="WBParaSite" id="Hba_02314"/>
    </source>
</evidence>
<name>A0A1I7WC76_HETBA</name>
<evidence type="ECO:0000313" key="2">
    <source>
        <dbReference type="Proteomes" id="UP000095283"/>
    </source>
</evidence>
<keyword evidence="2" id="KW-1185">Reference proteome</keyword>